<sequence length="310" mass="34587">MMENRVKAFVVPHTDLGESPLYRAEDDTLHYVDVLGQRINILQLSGNHERRTIDCPEPITFLAFHRDGGYLICSFSSIVHMTDGGHWTVLKRVFSDVTKERLNDAGIDAFGRLWVGSIDRVLEKIPKGTPDTTRHQPRGCIYRYDADGTLSVAQQGGVGAGNGLCWSPDGTTMYHVDSYFNYVSAYDFDLKSGTISNRRLVVTRNKFDGEFDGLLTDANGDLYTFIWDGGAVIKYSPSGELIHTWDINAARVTHGAWVGPKLDKMVVTTAKRSDPKARWEGEEAGALFYVPGEAFTGLKKNVFRERVGNK</sequence>
<dbReference type="EMBL" id="JANRMS010003667">
    <property type="protein sequence ID" value="KAJ3516497.1"/>
    <property type="molecule type" value="Genomic_DNA"/>
</dbReference>
<protein>
    <submittedName>
        <fullName evidence="1">Uncharacterized protein</fullName>
    </submittedName>
</protein>
<comment type="caution">
    <text evidence="1">The sequence shown here is derived from an EMBL/GenBank/DDBJ whole genome shotgun (WGS) entry which is preliminary data.</text>
</comment>
<name>A0ACC1RI65_9HYPO</name>
<keyword evidence="2" id="KW-1185">Reference proteome</keyword>
<evidence type="ECO:0000313" key="2">
    <source>
        <dbReference type="Proteomes" id="UP001148629"/>
    </source>
</evidence>
<reference evidence="1" key="1">
    <citation type="submission" date="2022-08" db="EMBL/GenBank/DDBJ databases">
        <title>Genome Sequence of Fusarium decemcellulare.</title>
        <authorList>
            <person name="Buettner E."/>
        </authorList>
    </citation>
    <scope>NUCLEOTIDE SEQUENCE</scope>
    <source>
        <strain evidence="1">Babe19</strain>
    </source>
</reference>
<evidence type="ECO:0000313" key="1">
    <source>
        <dbReference type="EMBL" id="KAJ3516497.1"/>
    </source>
</evidence>
<gene>
    <name evidence="1" type="ORF">NM208_g14834</name>
</gene>
<dbReference type="Proteomes" id="UP001148629">
    <property type="component" value="Unassembled WGS sequence"/>
</dbReference>
<proteinExistence type="predicted"/>
<organism evidence="1 2">
    <name type="scientific">Fusarium decemcellulare</name>
    <dbReference type="NCBI Taxonomy" id="57161"/>
    <lineage>
        <taxon>Eukaryota</taxon>
        <taxon>Fungi</taxon>
        <taxon>Dikarya</taxon>
        <taxon>Ascomycota</taxon>
        <taxon>Pezizomycotina</taxon>
        <taxon>Sordariomycetes</taxon>
        <taxon>Hypocreomycetidae</taxon>
        <taxon>Hypocreales</taxon>
        <taxon>Nectriaceae</taxon>
        <taxon>Fusarium</taxon>
        <taxon>Fusarium decemcellulare species complex</taxon>
    </lineage>
</organism>
<accession>A0ACC1RI65</accession>